<reference evidence="1" key="1">
    <citation type="submission" date="2021-06" db="EMBL/GenBank/DDBJ databases">
        <title>Parelaphostrongylus tenuis whole genome reference sequence.</title>
        <authorList>
            <person name="Garwood T.J."/>
            <person name="Larsen P.A."/>
            <person name="Fountain-Jones N.M."/>
            <person name="Garbe J.R."/>
            <person name="Macchietto M.G."/>
            <person name="Kania S.A."/>
            <person name="Gerhold R.W."/>
            <person name="Richards J.E."/>
            <person name="Wolf T.M."/>
        </authorList>
    </citation>
    <scope>NUCLEOTIDE SEQUENCE</scope>
    <source>
        <strain evidence="1">MNPRO001-30</strain>
        <tissue evidence="1">Meninges</tissue>
    </source>
</reference>
<comment type="caution">
    <text evidence="1">The sequence shown here is derived from an EMBL/GenBank/DDBJ whole genome shotgun (WGS) entry which is preliminary data.</text>
</comment>
<proteinExistence type="predicted"/>
<name>A0AAD5QWK0_PARTN</name>
<gene>
    <name evidence="1" type="ORF">KIN20_025302</name>
</gene>
<accession>A0AAD5QWK0</accession>
<dbReference type="Proteomes" id="UP001196413">
    <property type="component" value="Unassembled WGS sequence"/>
</dbReference>
<evidence type="ECO:0000313" key="1">
    <source>
        <dbReference type="EMBL" id="KAJ1365080.1"/>
    </source>
</evidence>
<evidence type="ECO:0000313" key="2">
    <source>
        <dbReference type="Proteomes" id="UP001196413"/>
    </source>
</evidence>
<protein>
    <submittedName>
        <fullName evidence="1">Uncharacterized protein</fullName>
    </submittedName>
</protein>
<dbReference type="EMBL" id="JAHQIW010005170">
    <property type="protein sequence ID" value="KAJ1365080.1"/>
    <property type="molecule type" value="Genomic_DNA"/>
</dbReference>
<sequence>MEFSEFGVVLRYCSFTEHEKVFESNRCGTRENGEAVYTKDIGMSMPTHFNLNVAGLDD</sequence>
<keyword evidence="2" id="KW-1185">Reference proteome</keyword>
<organism evidence="1 2">
    <name type="scientific">Parelaphostrongylus tenuis</name>
    <name type="common">Meningeal worm</name>
    <dbReference type="NCBI Taxonomy" id="148309"/>
    <lineage>
        <taxon>Eukaryota</taxon>
        <taxon>Metazoa</taxon>
        <taxon>Ecdysozoa</taxon>
        <taxon>Nematoda</taxon>
        <taxon>Chromadorea</taxon>
        <taxon>Rhabditida</taxon>
        <taxon>Rhabditina</taxon>
        <taxon>Rhabditomorpha</taxon>
        <taxon>Strongyloidea</taxon>
        <taxon>Metastrongylidae</taxon>
        <taxon>Parelaphostrongylus</taxon>
    </lineage>
</organism>
<dbReference type="AlphaFoldDB" id="A0AAD5QWK0"/>